<reference evidence="1" key="1">
    <citation type="submission" date="2023-04" db="EMBL/GenBank/DDBJ databases">
        <title>Ambrosiozyma monospora NBRC 10751.</title>
        <authorList>
            <person name="Ichikawa N."/>
            <person name="Sato H."/>
            <person name="Tonouchi N."/>
        </authorList>
    </citation>
    <scope>NUCLEOTIDE SEQUENCE</scope>
    <source>
        <strain evidence="1">NBRC 10751</strain>
    </source>
</reference>
<keyword evidence="2" id="KW-1185">Reference proteome</keyword>
<organism evidence="1 2">
    <name type="scientific">Ambrosiozyma monospora</name>
    <name type="common">Yeast</name>
    <name type="synonym">Endomycopsis monosporus</name>
    <dbReference type="NCBI Taxonomy" id="43982"/>
    <lineage>
        <taxon>Eukaryota</taxon>
        <taxon>Fungi</taxon>
        <taxon>Dikarya</taxon>
        <taxon>Ascomycota</taxon>
        <taxon>Saccharomycotina</taxon>
        <taxon>Pichiomycetes</taxon>
        <taxon>Pichiales</taxon>
        <taxon>Pichiaceae</taxon>
        <taxon>Ambrosiozyma</taxon>
    </lineage>
</organism>
<dbReference type="EMBL" id="BSXS01010239">
    <property type="protein sequence ID" value="GME97766.1"/>
    <property type="molecule type" value="Genomic_DNA"/>
</dbReference>
<gene>
    <name evidence="1" type="ORF">Amon02_001032100</name>
</gene>
<evidence type="ECO:0000313" key="2">
    <source>
        <dbReference type="Proteomes" id="UP001165064"/>
    </source>
</evidence>
<protein>
    <submittedName>
        <fullName evidence="1">Unnamed protein product</fullName>
    </submittedName>
</protein>
<comment type="caution">
    <text evidence="1">The sequence shown here is derived from an EMBL/GenBank/DDBJ whole genome shotgun (WGS) entry which is preliminary data.</text>
</comment>
<accession>A0ACB5TZ17</accession>
<sequence>MIQQMKMYCQGHKYQHSRIIPISTHSFTDNKPQFDIANFQYDKEHQNHHFTTSLGALIGDDTPILDKLSKPVVGDTDLPGHFINKNTLCVEITVSDAQVTDPHVKKFKFQGQTCLDCTLPTPPPDVLPSYPAVAEFISNEEFEDGEDDAPPPAYQILDGHGS</sequence>
<proteinExistence type="predicted"/>
<name>A0ACB5TZ17_AMBMO</name>
<evidence type="ECO:0000313" key="1">
    <source>
        <dbReference type="EMBL" id="GME97766.1"/>
    </source>
</evidence>
<dbReference type="Proteomes" id="UP001165064">
    <property type="component" value="Unassembled WGS sequence"/>
</dbReference>